<name>A0A2U2MXN9_9GAMM</name>
<dbReference type="EMBL" id="QFFI01000027">
    <property type="protein sequence ID" value="PWG61761.1"/>
    <property type="molecule type" value="Genomic_DNA"/>
</dbReference>
<dbReference type="OrthoDB" id="7596386at2"/>
<comment type="caution">
    <text evidence="1">The sequence shown here is derived from an EMBL/GenBank/DDBJ whole genome shotgun (WGS) entry which is preliminary data.</text>
</comment>
<dbReference type="RefSeq" id="WP_109679634.1">
    <property type="nucleotide sequence ID" value="NZ_CP086615.1"/>
</dbReference>
<gene>
    <name evidence="1" type="ORF">DEM34_14950</name>
</gene>
<sequence length="119" mass="12306">MAKKSDDFFLDGTLDRIAGCIQLSVCSAEPVDHADIANVVLAEGPLVGGDFTVSDGDTSGRKVRMGQQADLPINTSGSATHVVQDDGTNIHVTTCPSQQLTSGGTVTVPAYDTEIADPT</sequence>
<organism evidence="1 2">
    <name type="scientific">Sediminicurvatus halobius</name>
    <dbReference type="NCBI Taxonomy" id="2182432"/>
    <lineage>
        <taxon>Bacteria</taxon>
        <taxon>Pseudomonadati</taxon>
        <taxon>Pseudomonadota</taxon>
        <taxon>Gammaproteobacteria</taxon>
        <taxon>Chromatiales</taxon>
        <taxon>Ectothiorhodospiraceae</taxon>
        <taxon>Sediminicurvatus</taxon>
    </lineage>
</organism>
<evidence type="ECO:0000313" key="1">
    <source>
        <dbReference type="EMBL" id="PWG61761.1"/>
    </source>
</evidence>
<evidence type="ECO:0000313" key="2">
    <source>
        <dbReference type="Proteomes" id="UP000245474"/>
    </source>
</evidence>
<keyword evidence="2" id="KW-1185">Reference proteome</keyword>
<protein>
    <submittedName>
        <fullName evidence="1">Uncharacterized protein</fullName>
    </submittedName>
</protein>
<dbReference type="AlphaFoldDB" id="A0A2U2MXN9"/>
<accession>A0A2U2MXN9</accession>
<reference evidence="1 2" key="1">
    <citation type="submission" date="2018-05" db="EMBL/GenBank/DDBJ databases">
        <title>Spiribacter halobius sp. nov., a moderately halophilic bacterium isolated from marine solar saltern.</title>
        <authorList>
            <person name="Zheng W.-S."/>
            <person name="Lu D.-C."/>
            <person name="Du Z.-J."/>
        </authorList>
    </citation>
    <scope>NUCLEOTIDE SEQUENCE [LARGE SCALE GENOMIC DNA]</scope>
    <source>
        <strain evidence="1 2">E85</strain>
    </source>
</reference>
<dbReference type="Proteomes" id="UP000245474">
    <property type="component" value="Unassembled WGS sequence"/>
</dbReference>
<proteinExistence type="predicted"/>